<sequence>MSSAEVIDLISSKIAVIEAAKKMYDAAADAKGQPEEFRQVAARLPLVIGLLDTAKGGFYEDKAESLQKLFRRVVRKDDDKWYERYKKAVAWVTIILAIKLSSLNKRSRR</sequence>
<proteinExistence type="predicted"/>
<evidence type="ECO:0000259" key="1">
    <source>
        <dbReference type="Pfam" id="PF17107"/>
    </source>
</evidence>
<dbReference type="Pfam" id="PF17107">
    <property type="entry name" value="SesA"/>
    <property type="match status" value="1"/>
</dbReference>
<evidence type="ECO:0000313" key="3">
    <source>
        <dbReference type="Proteomes" id="UP000887226"/>
    </source>
</evidence>
<dbReference type="OrthoDB" id="674604at2759"/>
<name>A0A9P7Z8D8_9HELO</name>
<dbReference type="EMBL" id="MU253780">
    <property type="protein sequence ID" value="KAG9247177.1"/>
    <property type="molecule type" value="Genomic_DNA"/>
</dbReference>
<comment type="caution">
    <text evidence="2">The sequence shown here is derived from an EMBL/GenBank/DDBJ whole genome shotgun (WGS) entry which is preliminary data.</text>
</comment>
<reference evidence="2" key="1">
    <citation type="journal article" date="2021" name="IMA Fungus">
        <title>Genomic characterization of three marine fungi, including Emericellopsis atlantica sp. nov. with signatures of a generalist lifestyle and marine biomass degradation.</title>
        <authorList>
            <person name="Hagestad O.C."/>
            <person name="Hou L."/>
            <person name="Andersen J.H."/>
            <person name="Hansen E.H."/>
            <person name="Altermark B."/>
            <person name="Li C."/>
            <person name="Kuhnert E."/>
            <person name="Cox R.J."/>
            <person name="Crous P.W."/>
            <person name="Spatafora J.W."/>
            <person name="Lail K."/>
            <person name="Amirebrahimi M."/>
            <person name="Lipzen A."/>
            <person name="Pangilinan J."/>
            <person name="Andreopoulos W."/>
            <person name="Hayes R.D."/>
            <person name="Ng V."/>
            <person name="Grigoriev I.V."/>
            <person name="Jackson S.A."/>
            <person name="Sutton T.D.S."/>
            <person name="Dobson A.D.W."/>
            <person name="Rama T."/>
        </authorList>
    </citation>
    <scope>NUCLEOTIDE SEQUENCE</scope>
    <source>
        <strain evidence="2">TRa3180A</strain>
    </source>
</reference>
<dbReference type="InterPro" id="IPR031352">
    <property type="entry name" value="SesA"/>
</dbReference>
<dbReference type="Proteomes" id="UP000887226">
    <property type="component" value="Unassembled WGS sequence"/>
</dbReference>
<evidence type="ECO:0000313" key="2">
    <source>
        <dbReference type="EMBL" id="KAG9247177.1"/>
    </source>
</evidence>
<protein>
    <recommendedName>
        <fullName evidence="1">NACHT-NTPase and P-loop NTPases N-terminal domain-containing protein</fullName>
    </recommendedName>
</protein>
<accession>A0A9P7Z8D8</accession>
<organism evidence="2 3">
    <name type="scientific">Calycina marina</name>
    <dbReference type="NCBI Taxonomy" id="1763456"/>
    <lineage>
        <taxon>Eukaryota</taxon>
        <taxon>Fungi</taxon>
        <taxon>Dikarya</taxon>
        <taxon>Ascomycota</taxon>
        <taxon>Pezizomycotina</taxon>
        <taxon>Leotiomycetes</taxon>
        <taxon>Helotiales</taxon>
        <taxon>Pezizellaceae</taxon>
        <taxon>Calycina</taxon>
    </lineage>
</organism>
<gene>
    <name evidence="2" type="ORF">BJ878DRAFT_539578</name>
</gene>
<feature type="domain" description="NACHT-NTPase and P-loop NTPases N-terminal" evidence="1">
    <location>
        <begin position="10"/>
        <end position="55"/>
    </location>
</feature>
<dbReference type="AlphaFoldDB" id="A0A9P7Z8D8"/>
<keyword evidence="3" id="KW-1185">Reference proteome</keyword>